<gene>
    <name evidence="2" type="ORF">Zmor_014326</name>
</gene>
<name>A0AA38IHJ9_9CUCU</name>
<comment type="caution">
    <text evidence="2">The sequence shown here is derived from an EMBL/GenBank/DDBJ whole genome shotgun (WGS) entry which is preliminary data.</text>
</comment>
<dbReference type="GO" id="GO:0061343">
    <property type="term" value="P:cell adhesion involved in heart morphogenesis"/>
    <property type="evidence" value="ECO:0007669"/>
    <property type="project" value="TreeGrafter"/>
</dbReference>
<dbReference type="Proteomes" id="UP001168821">
    <property type="component" value="Unassembled WGS sequence"/>
</dbReference>
<dbReference type="InterPro" id="IPR036691">
    <property type="entry name" value="Endo/exonu/phosph_ase_sf"/>
</dbReference>
<dbReference type="GO" id="GO:0007508">
    <property type="term" value="P:larval heart development"/>
    <property type="evidence" value="ECO:0007669"/>
    <property type="project" value="TreeGrafter"/>
</dbReference>
<accession>A0AA38IHJ9</accession>
<organism evidence="2 3">
    <name type="scientific">Zophobas morio</name>
    <dbReference type="NCBI Taxonomy" id="2755281"/>
    <lineage>
        <taxon>Eukaryota</taxon>
        <taxon>Metazoa</taxon>
        <taxon>Ecdysozoa</taxon>
        <taxon>Arthropoda</taxon>
        <taxon>Hexapoda</taxon>
        <taxon>Insecta</taxon>
        <taxon>Pterygota</taxon>
        <taxon>Neoptera</taxon>
        <taxon>Endopterygota</taxon>
        <taxon>Coleoptera</taxon>
        <taxon>Polyphaga</taxon>
        <taxon>Cucujiformia</taxon>
        <taxon>Tenebrionidae</taxon>
        <taxon>Zophobas</taxon>
    </lineage>
</organism>
<protein>
    <recommendedName>
        <fullName evidence="1">Endonuclease/exonuclease/phosphatase domain-containing protein</fullName>
    </recommendedName>
</protein>
<dbReference type="EMBL" id="JALNTZ010000004">
    <property type="protein sequence ID" value="KAJ3655189.1"/>
    <property type="molecule type" value="Genomic_DNA"/>
</dbReference>
<evidence type="ECO:0000313" key="3">
    <source>
        <dbReference type="Proteomes" id="UP001168821"/>
    </source>
</evidence>
<sequence>MIKWDTGTCPDSVGPSKFIEFLHNNNLSQLIDRPTRYRDGDTPSTLDLLLTSDPNLISTLDFDPPIGKSDHVVVKATMQTISYSNKQKVTGYKRVIHFPKVERDINAVNWETSFSQQTLPHCWWYFVSIVISSVISNSKLKPC</sequence>
<feature type="domain" description="Endonuclease/exonuclease/phosphatase" evidence="1">
    <location>
        <begin position="16"/>
        <end position="74"/>
    </location>
</feature>
<dbReference type="InterPro" id="IPR005135">
    <property type="entry name" value="Endo/exonuclease/phosphatase"/>
</dbReference>
<dbReference type="PANTHER" id="PTHR33395">
    <property type="entry name" value="TRANSCRIPTASE, PUTATIVE-RELATED-RELATED"/>
    <property type="match status" value="1"/>
</dbReference>
<dbReference type="AlphaFoldDB" id="A0AA38IHJ9"/>
<keyword evidence="3" id="KW-1185">Reference proteome</keyword>
<dbReference type="GO" id="GO:0003824">
    <property type="term" value="F:catalytic activity"/>
    <property type="evidence" value="ECO:0007669"/>
    <property type="project" value="InterPro"/>
</dbReference>
<dbReference type="GO" id="GO:0031012">
    <property type="term" value="C:extracellular matrix"/>
    <property type="evidence" value="ECO:0007669"/>
    <property type="project" value="TreeGrafter"/>
</dbReference>
<reference evidence="2" key="1">
    <citation type="journal article" date="2023" name="G3 (Bethesda)">
        <title>Whole genome assemblies of Zophobas morio and Tenebrio molitor.</title>
        <authorList>
            <person name="Kaur S."/>
            <person name="Stinson S.A."/>
            <person name="diCenzo G.C."/>
        </authorList>
    </citation>
    <scope>NUCLEOTIDE SEQUENCE</scope>
    <source>
        <strain evidence="2">QUZm001</strain>
    </source>
</reference>
<dbReference type="PANTHER" id="PTHR33395:SF22">
    <property type="entry name" value="REVERSE TRANSCRIPTASE DOMAIN-CONTAINING PROTEIN"/>
    <property type="match status" value="1"/>
</dbReference>
<evidence type="ECO:0000259" key="1">
    <source>
        <dbReference type="Pfam" id="PF14529"/>
    </source>
</evidence>
<evidence type="ECO:0000313" key="2">
    <source>
        <dbReference type="EMBL" id="KAJ3655189.1"/>
    </source>
</evidence>
<dbReference type="Gene3D" id="3.60.10.10">
    <property type="entry name" value="Endonuclease/exonuclease/phosphatase"/>
    <property type="match status" value="1"/>
</dbReference>
<dbReference type="Pfam" id="PF14529">
    <property type="entry name" value="Exo_endo_phos_2"/>
    <property type="match status" value="1"/>
</dbReference>
<proteinExistence type="predicted"/>